<dbReference type="AlphaFoldDB" id="A0A1Q8QZU2"/>
<dbReference type="Proteomes" id="UP000186102">
    <property type="component" value="Unassembled WGS sequence"/>
</dbReference>
<evidence type="ECO:0000313" key="1">
    <source>
        <dbReference type="EMBL" id="OLN32899.1"/>
    </source>
</evidence>
<keyword evidence="2" id="KW-1185">Reference proteome</keyword>
<name>A0A1Q8QZU2_9FIRM</name>
<dbReference type="EMBL" id="MLBF01000006">
    <property type="protein sequence ID" value="OLN32899.1"/>
    <property type="molecule type" value="Genomic_DNA"/>
</dbReference>
<dbReference type="STRING" id="1888891.DSOL_1345"/>
<dbReference type="RefSeq" id="WP_075364073.1">
    <property type="nucleotide sequence ID" value="NZ_MLBF01000006.1"/>
</dbReference>
<gene>
    <name evidence="1" type="ORF">DSOL_1345</name>
</gene>
<organism evidence="1 2">
    <name type="scientific">Desulfosporosinus metallidurans</name>
    <dbReference type="NCBI Taxonomy" id="1888891"/>
    <lineage>
        <taxon>Bacteria</taxon>
        <taxon>Bacillati</taxon>
        <taxon>Bacillota</taxon>
        <taxon>Clostridia</taxon>
        <taxon>Eubacteriales</taxon>
        <taxon>Desulfitobacteriaceae</taxon>
        <taxon>Desulfosporosinus</taxon>
    </lineage>
</organism>
<comment type="caution">
    <text evidence="1">The sequence shown here is derived from an EMBL/GenBank/DDBJ whole genome shotgun (WGS) entry which is preliminary data.</text>
</comment>
<sequence>MGKFESAEKIGLRDKETNKLLAVYPYKAEGTDAEINKIVRDWYYQQSCAAEDQLLTAYVDVLTDYEIKSRKKLKGDIQHDEQ</sequence>
<accession>A0A1Q8QZU2</accession>
<proteinExistence type="predicted"/>
<reference evidence="1 2" key="1">
    <citation type="submission" date="2016-09" db="EMBL/GenBank/DDBJ databases">
        <title>Complete genome of Desulfosporosinus sp. OL.</title>
        <authorList>
            <person name="Mardanov A."/>
            <person name="Beletsky A."/>
            <person name="Panova A."/>
            <person name="Karnachuk O."/>
            <person name="Ravin N."/>
        </authorList>
    </citation>
    <scope>NUCLEOTIDE SEQUENCE [LARGE SCALE GENOMIC DNA]</scope>
    <source>
        <strain evidence="1 2">OL</strain>
    </source>
</reference>
<dbReference type="OrthoDB" id="1799049at2"/>
<evidence type="ECO:0000313" key="2">
    <source>
        <dbReference type="Proteomes" id="UP000186102"/>
    </source>
</evidence>
<protein>
    <submittedName>
        <fullName evidence="1">Uncharacterized protein</fullName>
    </submittedName>
</protein>